<keyword evidence="1" id="KW-0472">Membrane</keyword>
<evidence type="ECO:0000313" key="3">
    <source>
        <dbReference type="Proteomes" id="UP000887013"/>
    </source>
</evidence>
<evidence type="ECO:0000256" key="1">
    <source>
        <dbReference type="SAM" id="Phobius"/>
    </source>
</evidence>
<dbReference type="AlphaFoldDB" id="A0A8X6P691"/>
<keyword evidence="1" id="KW-1133">Transmembrane helix</keyword>
<sequence>MNMSLFAECMHPGALRKIQYFQARDISLLKMNTTLTCGIADNLSTMCLTTLIITIAVASLILVGFIIYCCYYRGYDSPRHVIRRQPYFEEIPMVNFPKTPRSRVNDL</sequence>
<dbReference type="EMBL" id="BMAW01016547">
    <property type="protein sequence ID" value="GFT49630.1"/>
    <property type="molecule type" value="Genomic_DNA"/>
</dbReference>
<comment type="caution">
    <text evidence="2">The sequence shown here is derived from an EMBL/GenBank/DDBJ whole genome shotgun (WGS) entry which is preliminary data.</text>
</comment>
<evidence type="ECO:0000313" key="2">
    <source>
        <dbReference type="EMBL" id="GFT49630.1"/>
    </source>
</evidence>
<dbReference type="Proteomes" id="UP000887013">
    <property type="component" value="Unassembled WGS sequence"/>
</dbReference>
<feature type="transmembrane region" description="Helical" evidence="1">
    <location>
        <begin position="51"/>
        <end position="74"/>
    </location>
</feature>
<reference evidence="2" key="1">
    <citation type="submission" date="2020-08" db="EMBL/GenBank/DDBJ databases">
        <title>Multicomponent nature underlies the extraordinary mechanical properties of spider dragline silk.</title>
        <authorList>
            <person name="Kono N."/>
            <person name="Nakamura H."/>
            <person name="Mori M."/>
            <person name="Yoshida Y."/>
            <person name="Ohtoshi R."/>
            <person name="Malay A.D."/>
            <person name="Moran D.A.P."/>
            <person name="Tomita M."/>
            <person name="Numata K."/>
            <person name="Arakawa K."/>
        </authorList>
    </citation>
    <scope>NUCLEOTIDE SEQUENCE</scope>
</reference>
<gene>
    <name evidence="2" type="ORF">NPIL_27381</name>
</gene>
<accession>A0A8X6P691</accession>
<keyword evidence="3" id="KW-1185">Reference proteome</keyword>
<protein>
    <submittedName>
        <fullName evidence="2">Uncharacterized protein</fullName>
    </submittedName>
</protein>
<name>A0A8X6P691_NEPPI</name>
<proteinExistence type="predicted"/>
<organism evidence="2 3">
    <name type="scientific">Nephila pilipes</name>
    <name type="common">Giant wood spider</name>
    <name type="synonym">Nephila maculata</name>
    <dbReference type="NCBI Taxonomy" id="299642"/>
    <lineage>
        <taxon>Eukaryota</taxon>
        <taxon>Metazoa</taxon>
        <taxon>Ecdysozoa</taxon>
        <taxon>Arthropoda</taxon>
        <taxon>Chelicerata</taxon>
        <taxon>Arachnida</taxon>
        <taxon>Araneae</taxon>
        <taxon>Araneomorphae</taxon>
        <taxon>Entelegynae</taxon>
        <taxon>Araneoidea</taxon>
        <taxon>Nephilidae</taxon>
        <taxon>Nephila</taxon>
    </lineage>
</organism>
<keyword evidence="1" id="KW-0812">Transmembrane</keyword>